<dbReference type="EMBL" id="CAUEEQ010044810">
    <property type="protein sequence ID" value="CAJ0958131.1"/>
    <property type="molecule type" value="Genomic_DNA"/>
</dbReference>
<evidence type="ECO:0000259" key="2">
    <source>
        <dbReference type="PROSITE" id="PS51061"/>
    </source>
</evidence>
<name>A0ABN9M4P4_9NEOB</name>
<dbReference type="SUPFAM" id="SSF52540">
    <property type="entry name" value="P-loop containing nucleoside triphosphate hydrolases"/>
    <property type="match status" value="1"/>
</dbReference>
<feature type="region of interest" description="Disordered" evidence="1">
    <location>
        <begin position="175"/>
        <end position="218"/>
    </location>
</feature>
<evidence type="ECO:0000313" key="3">
    <source>
        <dbReference type="EMBL" id="CAJ0958131.1"/>
    </source>
</evidence>
<dbReference type="SUPFAM" id="SSF82708">
    <property type="entry name" value="R3H domain"/>
    <property type="match status" value="1"/>
</dbReference>
<keyword evidence="4" id="KW-1185">Reference proteome</keyword>
<evidence type="ECO:0000313" key="4">
    <source>
        <dbReference type="Proteomes" id="UP001176940"/>
    </source>
</evidence>
<dbReference type="InterPro" id="IPR027417">
    <property type="entry name" value="P-loop_NTPase"/>
</dbReference>
<gene>
    <name evidence="3" type="ORF">RIMI_LOCUS16203316</name>
</gene>
<feature type="region of interest" description="Disordered" evidence="1">
    <location>
        <begin position="469"/>
        <end position="529"/>
    </location>
</feature>
<accession>A0ABN9M4P4</accession>
<organism evidence="3 4">
    <name type="scientific">Ranitomeya imitator</name>
    <name type="common">mimic poison frog</name>
    <dbReference type="NCBI Taxonomy" id="111125"/>
    <lineage>
        <taxon>Eukaryota</taxon>
        <taxon>Metazoa</taxon>
        <taxon>Chordata</taxon>
        <taxon>Craniata</taxon>
        <taxon>Vertebrata</taxon>
        <taxon>Euteleostomi</taxon>
        <taxon>Amphibia</taxon>
        <taxon>Batrachia</taxon>
        <taxon>Anura</taxon>
        <taxon>Neobatrachia</taxon>
        <taxon>Hyloidea</taxon>
        <taxon>Dendrobatidae</taxon>
        <taxon>Dendrobatinae</taxon>
        <taxon>Ranitomeya</taxon>
    </lineage>
</organism>
<dbReference type="InterPro" id="IPR036867">
    <property type="entry name" value="R3H_dom_sf"/>
</dbReference>
<proteinExistence type="predicted"/>
<feature type="region of interest" description="Disordered" evidence="1">
    <location>
        <begin position="256"/>
        <end position="304"/>
    </location>
</feature>
<dbReference type="Gene3D" id="3.30.1370.50">
    <property type="entry name" value="R3H-like domain"/>
    <property type="match status" value="1"/>
</dbReference>
<feature type="compositionally biased region" description="Basic and acidic residues" evidence="1">
    <location>
        <begin position="196"/>
        <end position="212"/>
    </location>
</feature>
<dbReference type="Gene3D" id="1.10.287.3160">
    <property type="match status" value="1"/>
</dbReference>
<dbReference type="Pfam" id="PF01424">
    <property type="entry name" value="R3H"/>
    <property type="match status" value="1"/>
</dbReference>
<dbReference type="InterPro" id="IPR001374">
    <property type="entry name" value="R3H_dom"/>
</dbReference>
<dbReference type="Gene3D" id="3.40.50.300">
    <property type="entry name" value="P-loop containing nucleotide triphosphate hydrolases"/>
    <property type="match status" value="1"/>
</dbReference>
<reference evidence="3" key="1">
    <citation type="submission" date="2023-07" db="EMBL/GenBank/DDBJ databases">
        <authorList>
            <person name="Stuckert A."/>
        </authorList>
    </citation>
    <scope>NUCLEOTIDE SEQUENCE</scope>
</reference>
<evidence type="ECO:0000256" key="1">
    <source>
        <dbReference type="SAM" id="MobiDB-lite"/>
    </source>
</evidence>
<dbReference type="PROSITE" id="PS51061">
    <property type="entry name" value="R3H"/>
    <property type="match status" value="1"/>
</dbReference>
<dbReference type="Proteomes" id="UP001176940">
    <property type="component" value="Unassembled WGS sequence"/>
</dbReference>
<feature type="domain" description="R3H" evidence="2">
    <location>
        <begin position="1"/>
        <end position="61"/>
    </location>
</feature>
<comment type="caution">
    <text evidence="3">The sequence shown here is derived from an EMBL/GenBank/DDBJ whole genome shotgun (WGS) entry which is preliminary data.</text>
</comment>
<protein>
    <recommendedName>
        <fullName evidence="2">R3H domain-containing protein</fullName>
    </recommendedName>
</protein>
<sequence length="635" mass="70657">MIARWIRSTIQESYRVREIEFPSSLTSTERAFIHRLAQSLGLISKSKGKGYNRFLTVRKKDGSEGLRAHMTCYLTETTRHAMRSLFQRFPVTNKERTDLLPKTERGNVFLLEAESREMNKSSGRLNNGIPQVPVRRGESDFDSFRQALPVFEKQEEVVQIIKENRVVLIVGETGSGKTTQEAGPGFGGVSFTDAGADVKDDDFRSQEDDRTSDGSGYAIDACEDFRGGTCHCGIQGPGGNIKSIIREEVKLTVKEQLKQHSVKGTPPPPPPTSEQGSAVESGDEPGILTPSDVSDLDSSDEEYGHPYFQSAEIGKLLKLVRATMGVETPKEPRSIQDTMLSNLEGKKRKFFPFHDNIVNLIKREGKKPNKKISIPQALKRKYPFDEEICEKWEKAPKLDAAIASTSKGVALPFEDMGALKDPLDKKADAFLKSAWEAATWSFKPGVAATCTARAMVKWLLLQTPAVDSGLQEAPSEPSVIGRKRSRQERRSESSSRSISPHGPSLRLASPGSFSPESGEAFSDAPSEDISELDSNQISNMRDMVQNLIGAINQTCGVKDSTTEPADQAVSFRRSKPPSKFFAPRPEFEEIMTTERENPTRRFQRVKRLGVFYILFLRSSPLIGRHLPRWILQFPG</sequence>